<evidence type="ECO:0008006" key="2">
    <source>
        <dbReference type="Google" id="ProtNLM"/>
    </source>
</evidence>
<dbReference type="InterPro" id="IPR010620">
    <property type="entry name" value="SBBP_repeat"/>
</dbReference>
<dbReference type="Gene3D" id="2.40.10.500">
    <property type="match status" value="1"/>
</dbReference>
<evidence type="ECO:0000313" key="1">
    <source>
        <dbReference type="EMBL" id="SVE12291.1"/>
    </source>
</evidence>
<dbReference type="EMBL" id="UINC01195635">
    <property type="protein sequence ID" value="SVE12291.1"/>
    <property type="molecule type" value="Genomic_DNA"/>
</dbReference>
<dbReference type="Pfam" id="PF06739">
    <property type="entry name" value="SBBP"/>
    <property type="match status" value="2"/>
</dbReference>
<organism evidence="1">
    <name type="scientific">marine metagenome</name>
    <dbReference type="NCBI Taxonomy" id="408172"/>
    <lineage>
        <taxon>unclassified sequences</taxon>
        <taxon>metagenomes</taxon>
        <taxon>ecological metagenomes</taxon>
    </lineage>
</organism>
<sequence length="95" mass="10659">MGDSYSEGEDVLADSSGNVYVTGYTYGDFDGNKNLGSKDIIIVKYNSSVTKQWTKQYGTSSDDEGKGITLDSSGYIYITGRTKQWALWEYKCWIH</sequence>
<dbReference type="PANTHER" id="PTHR35580">
    <property type="entry name" value="CELL SURFACE GLYCOPROTEIN (S-LAYER PROTEIN)-LIKE PROTEIN"/>
    <property type="match status" value="1"/>
</dbReference>
<dbReference type="InterPro" id="IPR052918">
    <property type="entry name" value="Motility_Chemotaxis_Reg"/>
</dbReference>
<gene>
    <name evidence="1" type="ORF">METZ01_LOCUS465145</name>
</gene>
<accession>A0A383AXG5</accession>
<dbReference type="PANTHER" id="PTHR35580:SF1">
    <property type="entry name" value="PHYTASE-LIKE DOMAIN-CONTAINING PROTEIN"/>
    <property type="match status" value="1"/>
</dbReference>
<name>A0A383AXG5_9ZZZZ</name>
<dbReference type="AlphaFoldDB" id="A0A383AXG5"/>
<proteinExistence type="predicted"/>
<reference evidence="1" key="1">
    <citation type="submission" date="2018-05" db="EMBL/GenBank/DDBJ databases">
        <authorList>
            <person name="Lanie J.A."/>
            <person name="Ng W.-L."/>
            <person name="Kazmierczak K.M."/>
            <person name="Andrzejewski T.M."/>
            <person name="Davidsen T.M."/>
            <person name="Wayne K.J."/>
            <person name="Tettelin H."/>
            <person name="Glass J.I."/>
            <person name="Rusch D."/>
            <person name="Podicherti R."/>
            <person name="Tsui H.-C.T."/>
            <person name="Winkler M.E."/>
        </authorList>
    </citation>
    <scope>NUCLEOTIDE SEQUENCE</scope>
</reference>
<protein>
    <recommendedName>
        <fullName evidence="2">Bulb-type lectin domain-containing protein</fullName>
    </recommendedName>
</protein>